<dbReference type="SMART" id="SM00906">
    <property type="entry name" value="Fungal_trans"/>
    <property type="match status" value="1"/>
</dbReference>
<evidence type="ECO:0000259" key="10">
    <source>
        <dbReference type="PROSITE" id="PS50048"/>
    </source>
</evidence>
<dbReference type="PROSITE" id="PS00463">
    <property type="entry name" value="ZN2_CY6_FUNGAL_1"/>
    <property type="match status" value="1"/>
</dbReference>
<evidence type="ECO:0000256" key="8">
    <source>
        <dbReference type="SAM" id="MobiDB-lite"/>
    </source>
</evidence>
<comment type="subcellular location">
    <subcellularLocation>
        <location evidence="1">Nucleus</location>
    </subcellularLocation>
</comment>
<organism evidence="11 12">
    <name type="scientific">Dekkera bruxellensis</name>
    <name type="common">Brettanomyces custersii</name>
    <dbReference type="NCBI Taxonomy" id="5007"/>
    <lineage>
        <taxon>Eukaryota</taxon>
        <taxon>Fungi</taxon>
        <taxon>Dikarya</taxon>
        <taxon>Ascomycota</taxon>
        <taxon>Saccharomycotina</taxon>
        <taxon>Pichiomycetes</taxon>
        <taxon>Pichiales</taxon>
        <taxon>Pichiaceae</taxon>
        <taxon>Brettanomyces</taxon>
    </lineage>
</organism>
<feature type="transmembrane region" description="Helical" evidence="9">
    <location>
        <begin position="642"/>
        <end position="660"/>
    </location>
</feature>
<evidence type="ECO:0000256" key="2">
    <source>
        <dbReference type="ARBA" id="ARBA00022723"/>
    </source>
</evidence>
<dbReference type="SMART" id="SM00066">
    <property type="entry name" value="GAL4"/>
    <property type="match status" value="1"/>
</dbReference>
<proteinExistence type="predicted"/>
<keyword evidence="7" id="KW-0539">Nucleus</keyword>
<evidence type="ECO:0000256" key="1">
    <source>
        <dbReference type="ARBA" id="ARBA00004123"/>
    </source>
</evidence>
<feature type="compositionally biased region" description="Basic and acidic residues" evidence="8">
    <location>
        <begin position="1"/>
        <end position="20"/>
    </location>
</feature>
<dbReference type="Pfam" id="PF00172">
    <property type="entry name" value="Zn_clus"/>
    <property type="match status" value="1"/>
</dbReference>
<keyword evidence="9" id="KW-0812">Transmembrane</keyword>
<dbReference type="InterPro" id="IPR036864">
    <property type="entry name" value="Zn2-C6_fun-type_DNA-bd_sf"/>
</dbReference>
<dbReference type="SUPFAM" id="SSF57701">
    <property type="entry name" value="Zn2/Cys6 DNA-binding domain"/>
    <property type="match status" value="1"/>
</dbReference>
<feature type="region of interest" description="Disordered" evidence="8">
    <location>
        <begin position="214"/>
        <end position="261"/>
    </location>
</feature>
<keyword evidence="4" id="KW-0805">Transcription regulation</keyword>
<dbReference type="GO" id="GO:0045944">
    <property type="term" value="P:positive regulation of transcription by RNA polymerase II"/>
    <property type="evidence" value="ECO:0007669"/>
    <property type="project" value="TreeGrafter"/>
</dbReference>
<keyword evidence="6" id="KW-0804">Transcription</keyword>
<dbReference type="PANTHER" id="PTHR47540">
    <property type="entry name" value="THIAMINE REPRESSIBLE GENES REGULATORY PROTEIN THI5"/>
    <property type="match status" value="1"/>
</dbReference>
<dbReference type="GO" id="GO:0008270">
    <property type="term" value="F:zinc ion binding"/>
    <property type="evidence" value="ECO:0007669"/>
    <property type="project" value="InterPro"/>
</dbReference>
<evidence type="ECO:0000313" key="11">
    <source>
        <dbReference type="EMBL" id="KAF6012336.1"/>
    </source>
</evidence>
<evidence type="ECO:0000256" key="5">
    <source>
        <dbReference type="ARBA" id="ARBA00023125"/>
    </source>
</evidence>
<keyword evidence="9" id="KW-0472">Membrane</keyword>
<feature type="region of interest" description="Disordered" evidence="8">
    <location>
        <begin position="97"/>
        <end position="125"/>
    </location>
</feature>
<keyword evidence="3" id="KW-0862">Zinc</keyword>
<evidence type="ECO:0000256" key="6">
    <source>
        <dbReference type="ARBA" id="ARBA00023163"/>
    </source>
</evidence>
<dbReference type="EMBL" id="JABCYN010000024">
    <property type="protein sequence ID" value="KAF6012336.1"/>
    <property type="molecule type" value="Genomic_DNA"/>
</dbReference>
<dbReference type="GO" id="GO:0006351">
    <property type="term" value="P:DNA-templated transcription"/>
    <property type="evidence" value="ECO:0007669"/>
    <property type="project" value="InterPro"/>
</dbReference>
<dbReference type="AlphaFoldDB" id="A0A8H6EW00"/>
<evidence type="ECO:0000256" key="3">
    <source>
        <dbReference type="ARBA" id="ARBA00022833"/>
    </source>
</evidence>
<dbReference type="InterPro" id="IPR001138">
    <property type="entry name" value="Zn2Cys6_DnaBD"/>
</dbReference>
<keyword evidence="2" id="KW-0479">Metal-binding</keyword>
<dbReference type="InterPro" id="IPR051711">
    <property type="entry name" value="Stress_Response_Reg"/>
</dbReference>
<sequence>MARRKYEEPKILPNPVKKEQQTATKASNFGLGNKSGNDKVSMTKLSAMSRRLHETVLPKRRKVVRACDRCRKLKIRCSGDIPCIHCTVYSYECTYNHPTRTRRKNNGNGSRSGSEVGSGTSSPTITALASSNPELLAKLSDRLKLYDDILHRLLPDVKLTDLNDNPKPINPMKLMAALNKLRNEHLSDSIAGSKLITEAYESLPEIPVPYIPTVKLPGGRPGKSPSPELSSTEDKTGENAAGLRSVALTPTQSSSRGNSDDNLSLGKEIKIILPSREVALALISKTWGSACVLFRFYHRPAFIEDLNELYDLDPSQYTNKQQRFLPLVYSVLACGALFFKSEERTSGVPTKTAAGLSAKDVEDEGYHYFIAARKLIDITDTRDTFGIQTIVMLIIFLQCSARLSTCYAYIGIALRAALREGLHRKLDYPFNPIELETRKRLFWTLYKMDIYVNTMLGLPRTISEDDFDQELPIELDDENITVTGYRWDRQGSRLSSSGIANAHTKLMLIMAHIVAKLYPVKQKRMSGLDGQEKRHPGMLAHALCSQLEEELQKWLDGLPMELKPGVEPPKQYLKANRMLHVSYLHVKIILYRPFIHYIAAQPTSNSSSSASVAKAHNCINVARVVVKLAQDMIKRQILSGSYWFSIYTIFFSVACLVYYVHYAPSMLPGGGVDPNYAAVKKDAEVGKKVLDQLKNSSSAASRTYNILNALFDQMNRQSAGSNGRPGFVTPQMGRWAQSNILQVPADHKDGSASSAIVSIDHNSSLPDTQVRHYRSRHRARYSNEQIADIVNGVNFIDGVPTGITLESFDLPQKVPHSSAKREMPPNALSPATRPESAFAVAPFEPAASIDGSIDPSDSQSLCTDSRYVPGPMDQLDMKIFGRFLPPYMLGPHGHPDGALFGDISDPGMVSKKNEAMASVGDALSGDHSRESGIKTPLENDVGGEMAAMTDLPETLLPFGNQQGTLFHQLNSAIPSGLSTVVQSEQERVQEGEHRKHSGEGDIGGDLENLLFTDWKADDDAIS</sequence>
<dbReference type="CDD" id="cd00067">
    <property type="entry name" value="GAL4"/>
    <property type="match status" value="1"/>
</dbReference>
<feature type="compositionally biased region" description="Polar residues" evidence="8">
    <location>
        <begin position="106"/>
        <end position="125"/>
    </location>
</feature>
<dbReference type="GO" id="GO:0043565">
    <property type="term" value="F:sequence-specific DNA binding"/>
    <property type="evidence" value="ECO:0007669"/>
    <property type="project" value="TreeGrafter"/>
</dbReference>
<gene>
    <name evidence="11" type="ORF">HII12_002490</name>
</gene>
<protein>
    <recommendedName>
        <fullName evidence="10">Zn(2)-C6 fungal-type domain-containing protein</fullName>
    </recommendedName>
</protein>
<name>A0A8H6EW00_DEKBR</name>
<feature type="transmembrane region" description="Helical" evidence="9">
    <location>
        <begin position="390"/>
        <end position="414"/>
    </location>
</feature>
<evidence type="ECO:0000313" key="12">
    <source>
        <dbReference type="Proteomes" id="UP000568158"/>
    </source>
</evidence>
<accession>A0A8H6EW00</accession>
<dbReference type="GO" id="GO:0005634">
    <property type="term" value="C:nucleus"/>
    <property type="evidence" value="ECO:0007669"/>
    <property type="project" value="UniProtKB-SubCell"/>
</dbReference>
<dbReference type="PANTHER" id="PTHR47540:SF1">
    <property type="entry name" value="ACTIVATOR OF STRESS GENES 1-RELATED"/>
    <property type="match status" value="1"/>
</dbReference>
<dbReference type="Gene3D" id="4.10.240.10">
    <property type="entry name" value="Zn(2)-C6 fungal-type DNA-binding domain"/>
    <property type="match status" value="1"/>
</dbReference>
<dbReference type="Pfam" id="PF04082">
    <property type="entry name" value="Fungal_trans"/>
    <property type="match status" value="1"/>
</dbReference>
<reference evidence="11 12" key="1">
    <citation type="journal article" date="2020" name="Appl. Microbiol. Biotechnol.">
        <title>Targeted gene deletion in Brettanomyces bruxellensis with an expression-free CRISPR-Cas9 system.</title>
        <authorList>
            <person name="Varela C."/>
            <person name="Bartel C."/>
            <person name="Onetto C."/>
            <person name="Borneman A."/>
        </authorList>
    </citation>
    <scope>NUCLEOTIDE SEQUENCE [LARGE SCALE GENOMIC DNA]</scope>
    <source>
        <strain evidence="11 12">AWRI1613</strain>
    </source>
</reference>
<feature type="compositionally biased region" description="Basic and acidic residues" evidence="8">
    <location>
        <begin position="984"/>
        <end position="999"/>
    </location>
</feature>
<dbReference type="GO" id="GO:0000981">
    <property type="term" value="F:DNA-binding transcription factor activity, RNA polymerase II-specific"/>
    <property type="evidence" value="ECO:0007669"/>
    <property type="project" value="InterPro"/>
</dbReference>
<feature type="domain" description="Zn(2)-C6 fungal-type" evidence="10">
    <location>
        <begin position="66"/>
        <end position="95"/>
    </location>
</feature>
<dbReference type="InterPro" id="IPR007219">
    <property type="entry name" value="XnlR_reg_dom"/>
</dbReference>
<keyword evidence="5" id="KW-0238">DNA-binding</keyword>
<feature type="compositionally biased region" description="Polar residues" evidence="8">
    <location>
        <begin position="248"/>
        <end position="261"/>
    </location>
</feature>
<feature type="region of interest" description="Disordered" evidence="8">
    <location>
        <begin position="982"/>
        <end position="1006"/>
    </location>
</feature>
<evidence type="ECO:0000256" key="9">
    <source>
        <dbReference type="SAM" id="Phobius"/>
    </source>
</evidence>
<feature type="region of interest" description="Disordered" evidence="8">
    <location>
        <begin position="1"/>
        <end position="38"/>
    </location>
</feature>
<evidence type="ECO:0000256" key="7">
    <source>
        <dbReference type="ARBA" id="ARBA00023242"/>
    </source>
</evidence>
<dbReference type="Proteomes" id="UP000568158">
    <property type="component" value="Unassembled WGS sequence"/>
</dbReference>
<dbReference type="CDD" id="cd12148">
    <property type="entry name" value="fungal_TF_MHR"/>
    <property type="match status" value="1"/>
</dbReference>
<dbReference type="PROSITE" id="PS50048">
    <property type="entry name" value="ZN2_CY6_FUNGAL_2"/>
    <property type="match status" value="1"/>
</dbReference>
<comment type="caution">
    <text evidence="11">The sequence shown here is derived from an EMBL/GenBank/DDBJ whole genome shotgun (WGS) entry which is preliminary data.</text>
</comment>
<evidence type="ECO:0000256" key="4">
    <source>
        <dbReference type="ARBA" id="ARBA00023015"/>
    </source>
</evidence>
<keyword evidence="9" id="KW-1133">Transmembrane helix</keyword>